<dbReference type="GO" id="GO:0140042">
    <property type="term" value="P:lipid droplet formation"/>
    <property type="evidence" value="ECO:0007669"/>
    <property type="project" value="UniProtKB-ARBA"/>
</dbReference>
<organism evidence="9">
    <name type="scientific">Loa loa</name>
    <name type="common">Eye worm</name>
    <name type="synonym">Filaria loa</name>
    <dbReference type="NCBI Taxonomy" id="7209"/>
    <lineage>
        <taxon>Eukaryota</taxon>
        <taxon>Metazoa</taxon>
        <taxon>Ecdysozoa</taxon>
        <taxon>Nematoda</taxon>
        <taxon>Chromadorea</taxon>
        <taxon>Rhabditida</taxon>
        <taxon>Spirurina</taxon>
        <taxon>Spiruromorpha</taxon>
        <taxon>Filarioidea</taxon>
        <taxon>Onchocercidae</taxon>
        <taxon>Loa</taxon>
    </lineage>
</organism>
<dbReference type="InterPro" id="IPR009617">
    <property type="entry name" value="Seipin"/>
</dbReference>
<reference evidence="9" key="1">
    <citation type="submission" date="2012-04" db="EMBL/GenBank/DDBJ databases">
        <title>The Genome Sequence of Loa loa.</title>
        <authorList>
            <consortium name="The Broad Institute Genome Sequencing Platform"/>
            <consortium name="Broad Institute Genome Sequencing Center for Infectious Disease"/>
            <person name="Nutman T.B."/>
            <person name="Fink D.L."/>
            <person name="Russ C."/>
            <person name="Young S."/>
            <person name="Zeng Q."/>
            <person name="Gargeya S."/>
            <person name="Alvarado L."/>
            <person name="Berlin A."/>
            <person name="Chapman S.B."/>
            <person name="Chen Z."/>
            <person name="Freedman E."/>
            <person name="Gellesch M."/>
            <person name="Goldberg J."/>
            <person name="Griggs A."/>
            <person name="Gujja S."/>
            <person name="Heilman E.R."/>
            <person name="Heiman D."/>
            <person name="Howarth C."/>
            <person name="Mehta T."/>
            <person name="Neiman D."/>
            <person name="Pearson M."/>
            <person name="Roberts A."/>
            <person name="Saif S."/>
            <person name="Shea T."/>
            <person name="Shenoy N."/>
            <person name="Sisk P."/>
            <person name="Stolte C."/>
            <person name="Sykes S."/>
            <person name="White J."/>
            <person name="Yandava C."/>
            <person name="Haas B."/>
            <person name="Henn M.R."/>
            <person name="Nusbaum C."/>
            <person name="Birren B."/>
        </authorList>
    </citation>
    <scope>NUCLEOTIDE SEQUENCE [LARGE SCALE GENOMIC DNA]</scope>
</reference>
<dbReference type="GO" id="GO:0006629">
    <property type="term" value="P:lipid metabolic process"/>
    <property type="evidence" value="ECO:0007669"/>
    <property type="project" value="UniProtKB-KW"/>
</dbReference>
<accession>A0A1S0U6Q0</accession>
<protein>
    <recommendedName>
        <fullName evidence="2">Seipin</fullName>
    </recommendedName>
</protein>
<dbReference type="GO" id="GO:0005789">
    <property type="term" value="C:endoplasmic reticulum membrane"/>
    <property type="evidence" value="ECO:0007669"/>
    <property type="project" value="UniProtKB-SubCell"/>
</dbReference>
<evidence type="ECO:0000313" key="9">
    <source>
        <dbReference type="EMBL" id="EFO26099.2"/>
    </source>
</evidence>
<evidence type="ECO:0000256" key="1">
    <source>
        <dbReference type="ARBA" id="ARBA00004477"/>
    </source>
</evidence>
<dbReference type="OrthoDB" id="3990054at2759"/>
<evidence type="ECO:0000256" key="3">
    <source>
        <dbReference type="ARBA" id="ARBA00022692"/>
    </source>
</evidence>
<dbReference type="InParanoid" id="A0A1S0U6Q0"/>
<proteinExistence type="predicted"/>
<dbReference type="PANTHER" id="PTHR21212">
    <property type="entry name" value="BERNARDINELLI-SEIP CONGENITAL LIPODYSTROPHY 2 HOMOLOG BSCL2 PROTEIN"/>
    <property type="match status" value="1"/>
</dbReference>
<dbReference type="KEGG" id="loa:LOAG_02382"/>
<dbReference type="OMA" id="FETCREQ"/>
<dbReference type="PANTHER" id="PTHR21212:SF0">
    <property type="entry name" value="SEIPIN"/>
    <property type="match status" value="1"/>
</dbReference>
<dbReference type="Pfam" id="PF06775">
    <property type="entry name" value="Seipin"/>
    <property type="match status" value="1"/>
</dbReference>
<evidence type="ECO:0000256" key="4">
    <source>
        <dbReference type="ARBA" id="ARBA00022824"/>
    </source>
</evidence>
<dbReference type="FunCoup" id="A0A1S0U6Q0">
    <property type="interactions" value="1472"/>
</dbReference>
<name>A0A1S0U6Q0_LOALO</name>
<dbReference type="RefSeq" id="XP_020303612.1">
    <property type="nucleotide sequence ID" value="XM_020445994.1"/>
</dbReference>
<dbReference type="CTD" id="9939773"/>
<dbReference type="GeneID" id="9939773"/>
<sequence>MFPVERVGSWIRDRFTFYHIIIVIFQFFGAFIISVASPFLLRQVLLPSFVEYTIPLHFNFETCREQLAGICSFPTAVVDFSLENPKLSPGDNYEVSIEIVLSESTIISNVGVFQAVVEFVDQLNIKRTFRRSCFANIHHGVIYRIAQWWWNLACRTLFFPAYLFGLLTIFNDRQLEVSFTNRLVASDLTNIALLYVQLENRFVEVESGKLSIKIRLGLLRIFLHKYPIISSLLIITFTYFTCLMGITLYWTMQAFFGFFALSNLSCTFPMDETKRPSALPDVYTETGDLELEELGRSEIADKATILIWNDLRRGSDKASESSLHLRQQNKRMKQ</sequence>
<evidence type="ECO:0000256" key="5">
    <source>
        <dbReference type="ARBA" id="ARBA00022989"/>
    </source>
</evidence>
<feature type="transmembrane region" description="Helical" evidence="8">
    <location>
        <begin position="228"/>
        <end position="250"/>
    </location>
</feature>
<keyword evidence="7 8" id="KW-0472">Membrane</keyword>
<keyword evidence="5 8" id="KW-1133">Transmembrane helix</keyword>
<dbReference type="EMBL" id="JH712173">
    <property type="protein sequence ID" value="EFO26099.2"/>
    <property type="molecule type" value="Genomic_DNA"/>
</dbReference>
<keyword evidence="6" id="KW-0443">Lipid metabolism</keyword>
<keyword evidence="4" id="KW-0256">Endoplasmic reticulum</keyword>
<evidence type="ECO:0000256" key="2">
    <source>
        <dbReference type="ARBA" id="ARBA00022064"/>
    </source>
</evidence>
<evidence type="ECO:0000256" key="8">
    <source>
        <dbReference type="SAM" id="Phobius"/>
    </source>
</evidence>
<keyword evidence="3 8" id="KW-0812">Transmembrane</keyword>
<feature type="transmembrane region" description="Helical" evidence="8">
    <location>
        <begin position="20"/>
        <end position="41"/>
    </location>
</feature>
<comment type="subcellular location">
    <subcellularLocation>
        <location evidence="1">Endoplasmic reticulum membrane</location>
        <topology evidence="1">Multi-pass membrane protein</topology>
    </subcellularLocation>
</comment>
<dbReference type="CDD" id="cd23995">
    <property type="entry name" value="Seipin_BSCL2_like"/>
    <property type="match status" value="1"/>
</dbReference>
<gene>
    <name evidence="9" type="ORF">LOAG_02382</name>
</gene>
<feature type="transmembrane region" description="Helical" evidence="8">
    <location>
        <begin position="148"/>
        <end position="170"/>
    </location>
</feature>
<evidence type="ECO:0000256" key="6">
    <source>
        <dbReference type="ARBA" id="ARBA00023098"/>
    </source>
</evidence>
<evidence type="ECO:0000256" key="7">
    <source>
        <dbReference type="ARBA" id="ARBA00023136"/>
    </source>
</evidence>
<dbReference type="AlphaFoldDB" id="A0A1S0U6Q0"/>